<evidence type="ECO:0000313" key="13">
    <source>
        <dbReference type="EMBL" id="GCD41692.1"/>
    </source>
</evidence>
<dbReference type="PANTHER" id="PTHR10815:SF5">
    <property type="entry name" value="METHYLATED-DNA--PROTEIN-CYSTEINE METHYLTRANSFERASE"/>
    <property type="match status" value="1"/>
</dbReference>
<accession>A0A401VX89</accession>
<feature type="domain" description="Methylated-DNA-[protein]-cysteine S-methyltransferase DNA binding" evidence="11">
    <location>
        <begin position="91"/>
        <end position="170"/>
    </location>
</feature>
<comment type="subcellular location">
    <subcellularLocation>
        <location evidence="9">Cytoplasm</location>
    </subcellularLocation>
</comment>
<evidence type="ECO:0000256" key="8">
    <source>
        <dbReference type="ARBA" id="ARBA00049348"/>
    </source>
</evidence>
<keyword evidence="3 9" id="KW-0963">Cytoplasm</keyword>
<dbReference type="GO" id="GO:0005737">
    <property type="term" value="C:cytoplasm"/>
    <property type="evidence" value="ECO:0007669"/>
    <property type="project" value="UniProtKB-SubCell"/>
</dbReference>
<keyword evidence="5 9" id="KW-0808">Transferase</keyword>
<dbReference type="Gene3D" id="3.30.160.70">
    <property type="entry name" value="Methylated DNA-protein cysteine methyltransferase domain"/>
    <property type="match status" value="1"/>
</dbReference>
<comment type="similarity">
    <text evidence="2 9">Belongs to the MGMT family.</text>
</comment>
<dbReference type="InterPro" id="IPR023546">
    <property type="entry name" value="MGMT"/>
</dbReference>
<evidence type="ECO:0000256" key="4">
    <source>
        <dbReference type="ARBA" id="ARBA00022603"/>
    </source>
</evidence>
<dbReference type="InterPro" id="IPR036217">
    <property type="entry name" value="MethylDNA_cys_MeTrfase_DNAb"/>
</dbReference>
<evidence type="ECO:0000256" key="3">
    <source>
        <dbReference type="ARBA" id="ARBA00022490"/>
    </source>
</evidence>
<dbReference type="HAMAP" id="MF_00772">
    <property type="entry name" value="OGT"/>
    <property type="match status" value="1"/>
</dbReference>
<comment type="miscellaneous">
    <text evidence="9">This enzyme catalyzes only one turnover and therefore is not strictly catalytic. According to one definition, an enzyme is a biocatalyst that acts repeatedly and over many reaction cycles.</text>
</comment>
<feature type="active site" description="Nucleophile; methyl group acceptor" evidence="9">
    <location>
        <position position="142"/>
    </location>
</feature>
<evidence type="ECO:0000256" key="9">
    <source>
        <dbReference type="HAMAP-Rule" id="MF_00772"/>
    </source>
</evidence>
<dbReference type="PROSITE" id="PS00374">
    <property type="entry name" value="MGMT"/>
    <property type="match status" value="1"/>
</dbReference>
<dbReference type="InterPro" id="IPR036631">
    <property type="entry name" value="MGMT_N_sf"/>
</dbReference>
<comment type="caution">
    <text evidence="13">The sequence shown here is derived from an EMBL/GenBank/DDBJ whole genome shotgun (WGS) entry which is preliminary data.</text>
</comment>
<evidence type="ECO:0000259" key="12">
    <source>
        <dbReference type="Pfam" id="PF02870"/>
    </source>
</evidence>
<feature type="region of interest" description="Disordered" evidence="10">
    <location>
        <begin position="170"/>
        <end position="190"/>
    </location>
</feature>
<dbReference type="NCBIfam" id="TIGR00589">
    <property type="entry name" value="ogt"/>
    <property type="match status" value="1"/>
</dbReference>
<dbReference type="FunFam" id="1.10.10.10:FF:000214">
    <property type="entry name" value="Methylated-DNA--protein-cysteine methyltransferase"/>
    <property type="match status" value="1"/>
</dbReference>
<name>A0A401VX89_STREY</name>
<dbReference type="SUPFAM" id="SSF53155">
    <property type="entry name" value="Methylated DNA-protein cysteine methyltransferase domain"/>
    <property type="match status" value="1"/>
</dbReference>
<dbReference type="CDD" id="cd06445">
    <property type="entry name" value="ATase"/>
    <property type="match status" value="1"/>
</dbReference>
<dbReference type="RefSeq" id="WP_125052775.1">
    <property type="nucleotide sequence ID" value="NZ_BHZD01000001.1"/>
</dbReference>
<keyword evidence="6 9" id="KW-0227">DNA damage</keyword>
<gene>
    <name evidence="13" type="primary">ogt</name>
    <name evidence="13" type="ORF">GKJPGBOP_01349</name>
</gene>
<evidence type="ECO:0000256" key="2">
    <source>
        <dbReference type="ARBA" id="ARBA00008711"/>
    </source>
</evidence>
<organism evidence="13 14">
    <name type="scientific">Streptomyces paromomycinus</name>
    <name type="common">Streptomyces rimosus subsp. paromomycinus</name>
    <dbReference type="NCBI Taxonomy" id="92743"/>
    <lineage>
        <taxon>Bacteria</taxon>
        <taxon>Bacillati</taxon>
        <taxon>Actinomycetota</taxon>
        <taxon>Actinomycetes</taxon>
        <taxon>Kitasatosporales</taxon>
        <taxon>Streptomycetaceae</taxon>
        <taxon>Streptomyces</taxon>
    </lineage>
</organism>
<dbReference type="Proteomes" id="UP000286746">
    <property type="component" value="Unassembled WGS sequence"/>
</dbReference>
<comment type="catalytic activity">
    <reaction evidence="1 9">
        <text>a 4-O-methyl-thymidine in DNA + L-cysteinyl-[protein] = a thymidine in DNA + S-methyl-L-cysteinyl-[protein]</text>
        <dbReference type="Rhea" id="RHEA:53428"/>
        <dbReference type="Rhea" id="RHEA-COMP:10131"/>
        <dbReference type="Rhea" id="RHEA-COMP:10132"/>
        <dbReference type="Rhea" id="RHEA-COMP:13555"/>
        <dbReference type="Rhea" id="RHEA-COMP:13556"/>
        <dbReference type="ChEBI" id="CHEBI:29950"/>
        <dbReference type="ChEBI" id="CHEBI:82612"/>
        <dbReference type="ChEBI" id="CHEBI:137386"/>
        <dbReference type="ChEBI" id="CHEBI:137387"/>
        <dbReference type="EC" id="2.1.1.63"/>
    </reaction>
</comment>
<comment type="function">
    <text evidence="9">Involved in the cellular defense against the biological effects of O6-methylguanine (O6-MeG) and O4-methylthymine (O4-MeT) in DNA. Repairs the methylated nucleobase in DNA by stoichiometrically transferring the methyl group to a cysteine residue in the enzyme. This is a suicide reaction: the enzyme is irreversibly inactivated.</text>
</comment>
<dbReference type="GO" id="GO:0032259">
    <property type="term" value="P:methylation"/>
    <property type="evidence" value="ECO:0007669"/>
    <property type="project" value="UniProtKB-KW"/>
</dbReference>
<evidence type="ECO:0000259" key="11">
    <source>
        <dbReference type="Pfam" id="PF01035"/>
    </source>
</evidence>
<evidence type="ECO:0000256" key="7">
    <source>
        <dbReference type="ARBA" id="ARBA00023204"/>
    </source>
</evidence>
<proteinExistence type="inferred from homology"/>
<feature type="domain" description="Methylguanine DNA methyltransferase ribonuclease-like" evidence="12">
    <location>
        <begin position="18"/>
        <end position="87"/>
    </location>
</feature>
<comment type="catalytic activity">
    <reaction evidence="8 9">
        <text>a 6-O-methyl-2'-deoxyguanosine in DNA + L-cysteinyl-[protein] = S-methyl-L-cysteinyl-[protein] + a 2'-deoxyguanosine in DNA</text>
        <dbReference type="Rhea" id="RHEA:24000"/>
        <dbReference type="Rhea" id="RHEA-COMP:10131"/>
        <dbReference type="Rhea" id="RHEA-COMP:10132"/>
        <dbReference type="Rhea" id="RHEA-COMP:11367"/>
        <dbReference type="Rhea" id="RHEA-COMP:11368"/>
        <dbReference type="ChEBI" id="CHEBI:29950"/>
        <dbReference type="ChEBI" id="CHEBI:82612"/>
        <dbReference type="ChEBI" id="CHEBI:85445"/>
        <dbReference type="ChEBI" id="CHEBI:85448"/>
        <dbReference type="EC" id="2.1.1.63"/>
    </reaction>
</comment>
<dbReference type="Gene3D" id="1.10.10.10">
    <property type="entry name" value="Winged helix-like DNA-binding domain superfamily/Winged helix DNA-binding domain"/>
    <property type="match status" value="1"/>
</dbReference>
<dbReference type="EMBL" id="BHZD01000001">
    <property type="protein sequence ID" value="GCD41692.1"/>
    <property type="molecule type" value="Genomic_DNA"/>
</dbReference>
<evidence type="ECO:0000256" key="10">
    <source>
        <dbReference type="SAM" id="MobiDB-lite"/>
    </source>
</evidence>
<evidence type="ECO:0000256" key="1">
    <source>
        <dbReference type="ARBA" id="ARBA00001286"/>
    </source>
</evidence>
<dbReference type="GO" id="GO:0006307">
    <property type="term" value="P:DNA alkylation repair"/>
    <property type="evidence" value="ECO:0007669"/>
    <property type="project" value="UniProtKB-UniRule"/>
</dbReference>
<dbReference type="InterPro" id="IPR001497">
    <property type="entry name" value="MethylDNA_cys_MeTrfase_AS"/>
</dbReference>
<evidence type="ECO:0000313" key="14">
    <source>
        <dbReference type="Proteomes" id="UP000286746"/>
    </source>
</evidence>
<dbReference type="InterPro" id="IPR036388">
    <property type="entry name" value="WH-like_DNA-bd_sf"/>
</dbReference>
<dbReference type="AlphaFoldDB" id="A0A401VX89"/>
<dbReference type="SUPFAM" id="SSF46767">
    <property type="entry name" value="Methylated DNA-protein cysteine methyltransferase, C-terminal domain"/>
    <property type="match status" value="1"/>
</dbReference>
<evidence type="ECO:0000256" key="5">
    <source>
        <dbReference type="ARBA" id="ARBA00022679"/>
    </source>
</evidence>
<dbReference type="Pfam" id="PF02870">
    <property type="entry name" value="Methyltransf_1N"/>
    <property type="match status" value="1"/>
</dbReference>
<reference evidence="13 14" key="1">
    <citation type="submission" date="2018-11" db="EMBL/GenBank/DDBJ databases">
        <title>Whole genome sequence of Streptomyces paromomycinus NBRC 15454(T).</title>
        <authorList>
            <person name="Komaki H."/>
            <person name="Tamura T."/>
        </authorList>
    </citation>
    <scope>NUCLEOTIDE SEQUENCE [LARGE SCALE GENOMIC DNA]</scope>
    <source>
        <strain evidence="13 14">NBRC 15454</strain>
    </source>
</reference>
<dbReference type="PANTHER" id="PTHR10815">
    <property type="entry name" value="METHYLATED-DNA--PROTEIN-CYSTEINE METHYLTRANSFERASE"/>
    <property type="match status" value="1"/>
</dbReference>
<dbReference type="EC" id="2.1.1.63" evidence="9"/>
<protein>
    <recommendedName>
        <fullName evidence="9">Methylated-DNA--protein-cysteine methyltransferase</fullName>
        <ecNumber evidence="9">2.1.1.63</ecNumber>
    </recommendedName>
    <alternativeName>
        <fullName evidence="9">6-O-methylguanine-DNA methyltransferase</fullName>
        <shortName evidence="9">MGMT</shortName>
    </alternativeName>
    <alternativeName>
        <fullName evidence="9">O-6-methylguanine-DNA-alkyltransferase</fullName>
    </alternativeName>
</protein>
<keyword evidence="14" id="KW-1185">Reference proteome</keyword>
<dbReference type="Pfam" id="PF01035">
    <property type="entry name" value="DNA_binding_1"/>
    <property type="match status" value="1"/>
</dbReference>
<dbReference type="InterPro" id="IPR008332">
    <property type="entry name" value="MethylG_MeTrfase_N"/>
</dbReference>
<dbReference type="InterPro" id="IPR014048">
    <property type="entry name" value="MethylDNA_cys_MeTrfase_DNA-bd"/>
</dbReference>
<keyword evidence="7 9" id="KW-0234">DNA repair</keyword>
<keyword evidence="4 9" id="KW-0489">Methyltransferase</keyword>
<evidence type="ECO:0000256" key="6">
    <source>
        <dbReference type="ARBA" id="ARBA00022763"/>
    </source>
</evidence>
<dbReference type="GO" id="GO:0003908">
    <property type="term" value="F:methylated-DNA-[protein]-cysteine S-methyltransferase activity"/>
    <property type="evidence" value="ECO:0007669"/>
    <property type="project" value="UniProtKB-UniRule"/>
</dbReference>
<sequence>MSDPVPARTGGERCHAVLTDTPYGPLTLVAEGAALAGLYMTDQRHRPPQESFGPPEDLESPPFAAAVRQLRAYFDGALTAFDLPLAPRGTPFQRRVWAALCDIPYGGTLSYGQLAARLGRPSAARAVGLANGKNPIGIIIPCHRVIGASGSLTGYGGGLDRKRRLLDFERSGNGEEPTAVDPGGQQTLFG</sequence>